<evidence type="ECO:0000256" key="4">
    <source>
        <dbReference type="ARBA" id="ARBA00048391"/>
    </source>
</evidence>
<gene>
    <name evidence="5 8" type="primary">prmC</name>
    <name evidence="8" type="ORF">EYR15_09415</name>
</gene>
<dbReference type="InterPro" id="IPR007848">
    <property type="entry name" value="Small_mtfrase_dom"/>
</dbReference>
<comment type="catalytic activity">
    <reaction evidence="4 5">
        <text>L-glutaminyl-[peptide chain release factor] + S-adenosyl-L-methionine = N(5)-methyl-L-glutaminyl-[peptide chain release factor] + S-adenosyl-L-homocysteine + H(+)</text>
        <dbReference type="Rhea" id="RHEA:42896"/>
        <dbReference type="Rhea" id="RHEA-COMP:10271"/>
        <dbReference type="Rhea" id="RHEA-COMP:10272"/>
        <dbReference type="ChEBI" id="CHEBI:15378"/>
        <dbReference type="ChEBI" id="CHEBI:30011"/>
        <dbReference type="ChEBI" id="CHEBI:57856"/>
        <dbReference type="ChEBI" id="CHEBI:59789"/>
        <dbReference type="ChEBI" id="CHEBI:61891"/>
        <dbReference type="EC" id="2.1.1.297"/>
    </reaction>
</comment>
<accession>A0A4V2JE55</accession>
<keyword evidence="1 5" id="KW-0489">Methyltransferase</keyword>
<comment type="similarity">
    <text evidence="5">Belongs to the protein N5-glutamine methyltransferase family. PrmC subfamily.</text>
</comment>
<feature type="domain" description="Methyltransferase small" evidence="6">
    <location>
        <begin position="116"/>
        <end position="195"/>
    </location>
</feature>
<dbReference type="PROSITE" id="PS00092">
    <property type="entry name" value="N6_MTASE"/>
    <property type="match status" value="1"/>
</dbReference>
<dbReference type="InterPro" id="IPR002052">
    <property type="entry name" value="DNA_methylase_N6_adenine_CS"/>
</dbReference>
<feature type="binding site" evidence="5">
    <location>
        <position position="187"/>
    </location>
    <ligand>
        <name>S-adenosyl-L-methionine</name>
        <dbReference type="ChEBI" id="CHEBI:59789"/>
    </ligand>
</feature>
<feature type="binding site" evidence="5">
    <location>
        <begin position="121"/>
        <end position="125"/>
    </location>
    <ligand>
        <name>S-adenosyl-L-methionine</name>
        <dbReference type="ChEBI" id="CHEBI:59789"/>
    </ligand>
</feature>
<evidence type="ECO:0000256" key="2">
    <source>
        <dbReference type="ARBA" id="ARBA00022679"/>
    </source>
</evidence>
<evidence type="ECO:0000256" key="1">
    <source>
        <dbReference type="ARBA" id="ARBA00022603"/>
    </source>
</evidence>
<feature type="binding site" evidence="5">
    <location>
        <position position="144"/>
    </location>
    <ligand>
        <name>S-adenosyl-L-methionine</name>
        <dbReference type="ChEBI" id="CHEBI:59789"/>
    </ligand>
</feature>
<keyword evidence="2 5" id="KW-0808">Transferase</keyword>
<dbReference type="CDD" id="cd02440">
    <property type="entry name" value="AdoMet_MTases"/>
    <property type="match status" value="1"/>
</dbReference>
<dbReference type="Gene3D" id="1.10.8.10">
    <property type="entry name" value="DNA helicase RuvA subunit, C-terminal domain"/>
    <property type="match status" value="1"/>
</dbReference>
<dbReference type="GO" id="GO:0032259">
    <property type="term" value="P:methylation"/>
    <property type="evidence" value="ECO:0007669"/>
    <property type="project" value="UniProtKB-KW"/>
</dbReference>
<dbReference type="InterPro" id="IPR050320">
    <property type="entry name" value="N5-glutamine_MTase"/>
</dbReference>
<protein>
    <recommendedName>
        <fullName evidence="5">Release factor glutamine methyltransferase</fullName>
        <shortName evidence="5">RF MTase</shortName>
        <ecNumber evidence="5">2.1.1.297</ecNumber>
    </recommendedName>
    <alternativeName>
        <fullName evidence="5">N5-glutamine methyltransferase PrmC</fullName>
    </alternativeName>
    <alternativeName>
        <fullName evidence="5">Protein-(glutamine-N5) MTase PrmC</fullName>
    </alternativeName>
    <alternativeName>
        <fullName evidence="5">Protein-glutamine N-methyltransferase PrmC</fullName>
    </alternativeName>
</protein>
<comment type="function">
    <text evidence="5">Methylates the class 1 translation termination release factors RF1/PrfA and RF2/PrfB on the glutamine residue of the universally conserved GGQ motif.</text>
</comment>
<dbReference type="NCBIfam" id="TIGR03534">
    <property type="entry name" value="RF_mod_PrmC"/>
    <property type="match status" value="1"/>
</dbReference>
<keyword evidence="9" id="KW-1185">Reference proteome</keyword>
<dbReference type="Proteomes" id="UP000291613">
    <property type="component" value="Unassembled WGS sequence"/>
</dbReference>
<evidence type="ECO:0000313" key="8">
    <source>
        <dbReference type="EMBL" id="TBN53986.1"/>
    </source>
</evidence>
<evidence type="ECO:0000259" key="7">
    <source>
        <dbReference type="Pfam" id="PF17827"/>
    </source>
</evidence>
<dbReference type="PANTHER" id="PTHR18895:SF74">
    <property type="entry name" value="MTRF1L RELEASE FACTOR GLUTAMINE METHYLTRANSFERASE"/>
    <property type="match status" value="1"/>
</dbReference>
<dbReference type="GO" id="GO:0102559">
    <property type="term" value="F:peptide chain release factor N(5)-glutamine methyltransferase activity"/>
    <property type="evidence" value="ECO:0007669"/>
    <property type="project" value="UniProtKB-EC"/>
</dbReference>
<dbReference type="GO" id="GO:0003676">
    <property type="term" value="F:nucleic acid binding"/>
    <property type="evidence" value="ECO:0007669"/>
    <property type="project" value="InterPro"/>
</dbReference>
<dbReference type="EC" id="2.1.1.297" evidence="5"/>
<dbReference type="EMBL" id="SIUB01000003">
    <property type="protein sequence ID" value="TBN53986.1"/>
    <property type="molecule type" value="Genomic_DNA"/>
</dbReference>
<dbReference type="InterPro" id="IPR029063">
    <property type="entry name" value="SAM-dependent_MTases_sf"/>
</dbReference>
<feature type="domain" description="Release factor glutamine methyltransferase N-terminal" evidence="7">
    <location>
        <begin position="5"/>
        <end position="75"/>
    </location>
</feature>
<comment type="caution">
    <text evidence="8">The sequence shown here is derived from an EMBL/GenBank/DDBJ whole genome shotgun (WGS) entry which is preliminary data.</text>
</comment>
<dbReference type="SUPFAM" id="SSF53335">
    <property type="entry name" value="S-adenosyl-L-methionine-dependent methyltransferases"/>
    <property type="match status" value="1"/>
</dbReference>
<dbReference type="Pfam" id="PF05175">
    <property type="entry name" value="MTS"/>
    <property type="match status" value="1"/>
</dbReference>
<keyword evidence="3 5" id="KW-0949">S-adenosyl-L-methionine</keyword>
<organism evidence="8 9">
    <name type="scientific">Hansschlegelia quercus</name>
    <dbReference type="NCBI Taxonomy" id="2528245"/>
    <lineage>
        <taxon>Bacteria</taxon>
        <taxon>Pseudomonadati</taxon>
        <taxon>Pseudomonadota</taxon>
        <taxon>Alphaproteobacteria</taxon>
        <taxon>Hyphomicrobiales</taxon>
        <taxon>Methylopilaceae</taxon>
        <taxon>Hansschlegelia</taxon>
    </lineage>
</organism>
<dbReference type="NCBIfam" id="TIGR00536">
    <property type="entry name" value="hemK_fam"/>
    <property type="match status" value="1"/>
</dbReference>
<evidence type="ECO:0000256" key="5">
    <source>
        <dbReference type="HAMAP-Rule" id="MF_02126"/>
    </source>
</evidence>
<dbReference type="InterPro" id="IPR040758">
    <property type="entry name" value="PrmC_N"/>
</dbReference>
<reference evidence="8 9" key="1">
    <citation type="submission" date="2019-02" db="EMBL/GenBank/DDBJ databases">
        <title>Hansschlegelia quercus sp. nov., a novel methylotrophic bacterium from buds of oak (Quercus robur L.).</title>
        <authorList>
            <person name="Agafonova N.V."/>
            <person name="Kaparullina E.N."/>
            <person name="Grouzdev D.S."/>
            <person name="Doronina N.V."/>
        </authorList>
    </citation>
    <scope>NUCLEOTIDE SEQUENCE [LARGE SCALE GENOMIC DNA]</scope>
    <source>
        <strain evidence="8 9">Dub</strain>
    </source>
</reference>
<dbReference type="RefSeq" id="WP_131003256.1">
    <property type="nucleotide sequence ID" value="NZ_JBHSZR010000003.1"/>
</dbReference>
<evidence type="ECO:0000256" key="3">
    <source>
        <dbReference type="ARBA" id="ARBA00022691"/>
    </source>
</evidence>
<evidence type="ECO:0000313" key="9">
    <source>
        <dbReference type="Proteomes" id="UP000291613"/>
    </source>
</evidence>
<dbReference type="OrthoDB" id="9800643at2"/>
<dbReference type="InterPro" id="IPR004556">
    <property type="entry name" value="HemK-like"/>
</dbReference>
<feature type="binding site" evidence="5">
    <location>
        <position position="173"/>
    </location>
    <ligand>
        <name>S-adenosyl-L-methionine</name>
        <dbReference type="ChEBI" id="CHEBI:59789"/>
    </ligand>
</feature>
<dbReference type="InterPro" id="IPR019874">
    <property type="entry name" value="RF_methyltr_PrmC"/>
</dbReference>
<dbReference type="AlphaFoldDB" id="A0A4V2JE55"/>
<proteinExistence type="inferred from homology"/>
<dbReference type="PANTHER" id="PTHR18895">
    <property type="entry name" value="HEMK METHYLTRANSFERASE"/>
    <property type="match status" value="1"/>
</dbReference>
<sequence length="283" mass="29125">MTLGEALRAATARLGAAGVDSPDLDARLLALEAFRLDHAALLSRGGDAAPLEGIDRLDVMVARRGAGEPVARILGRREFWGLDFALSPATLVPRPDSETVVQAALDALEGRDGPLRILDLGAGTGCLLLALLSERKDAYGIGVDRSAEAAATARRNARALGLGGRAAFLVGDWAASLSGPFDLVISNPPYIAAGEIAGLDREVREHDPHLALDGGAAGLDAYAAIAQDAPRLMGAGSVLVLELGVGQEADVALLAAAAGFDVRPAKRDLGGVPRALVCLWPGR</sequence>
<name>A0A4V2JE55_9HYPH</name>
<dbReference type="Gene3D" id="3.40.50.150">
    <property type="entry name" value="Vaccinia Virus protein VP39"/>
    <property type="match status" value="1"/>
</dbReference>
<dbReference type="Pfam" id="PF17827">
    <property type="entry name" value="PrmC_N"/>
    <property type="match status" value="1"/>
</dbReference>
<evidence type="ECO:0000259" key="6">
    <source>
        <dbReference type="Pfam" id="PF05175"/>
    </source>
</evidence>
<feature type="binding site" evidence="5">
    <location>
        <begin position="187"/>
        <end position="190"/>
    </location>
    <ligand>
        <name>substrate</name>
    </ligand>
</feature>
<dbReference type="HAMAP" id="MF_02126">
    <property type="entry name" value="RF_methyltr_PrmC"/>
    <property type="match status" value="1"/>
</dbReference>